<feature type="region of interest" description="Disordered" evidence="1">
    <location>
        <begin position="255"/>
        <end position="281"/>
    </location>
</feature>
<dbReference type="PANTHER" id="PTHR36901">
    <property type="entry name" value="F-BOX DOMAIN CONTAINING PROTEIN, EXPRESSED-RELATED"/>
    <property type="match status" value="1"/>
</dbReference>
<sequence length="849" mass="93350">MVSQFTSSRPRRLRRTAAPGGGGGDWASLPADLMSSVLRRLAGDRERARFGAVCKEWGGAAAKLPSRPWLVGSRADDRTGLSGATMSSFWLSLGERGLVPFALDVPAGSEYLSSSRGYLALSNPTGNPRVITLFNPVTGRRIPLPPIGFFKKWHDVATIVLSADPDTAEEWSAVAVGFPANCLAYYSSATNDWKPIKFNYSSGYAGVEHFRGRFYVAFKSEISVLELDVADPAAIKIELADYDDDEDEDVFDIDLDVDDESSDSDNDDDDDDDDCSDSLAGLDDEDYPLKCLVETHLVDCGGELLVVSMHDEVEYKKPNPESAVGRKPRSHDDERWVDVHRVEWLENGAARLVRMEDLGNYALFVGRNHAFALSPEEFLACQPNCIYSVEQQGHPDGLVRVVNFNDDTTEWACPDEDIFPDDGMRGSPTAGWARRGWPCSSSSMDWSSLPVDLLLAVFARLPRDADRVRFRAVCAAWGAAAASWRPRPWLVGSRTDRLGRGAAMSSFWLSRGGGLVPFAAAVPAGFEFLSSSSHGYLALSDPTATPKAVALVNLVTGRRIRLPPIGFFKRWHDVVTVVLSADPETAEEWAAVAFGFPTNCLAYYSSAAGEWTPLGFSAAGYAGVEHFRGRFYVAFNSQLCVISDVEGAVPAVIPVEQIDGDDSESEAEKNDSGRRVVETHLVECDGELLLVSVHDNLERNPEDTAIFDDASDDDHDGSSSSSNGGDGRVVEVLRVEWMADGAVRLVRQEDLLSRALFLGRNRAFALSPAEFPACRANCVYLVDQQGHPDGRVRVFDMNADRQWEPEEAAIIVRNYARRDESLETIYPDDGRRDAQSAGWARRGWFFPKY</sequence>
<dbReference type="Pfam" id="PF00646">
    <property type="entry name" value="F-box"/>
    <property type="match status" value="1"/>
</dbReference>
<dbReference type="EnsemblPlants" id="OPUNC10G14440.1">
    <property type="protein sequence ID" value="OPUNC10G14440.1"/>
    <property type="gene ID" value="OPUNC10G14440"/>
</dbReference>
<dbReference type="STRING" id="4537.A0A0E0M9U1"/>
<feature type="domain" description="KIB1-4 beta-propeller" evidence="3">
    <location>
        <begin position="530"/>
        <end position="796"/>
    </location>
</feature>
<dbReference type="InterPro" id="IPR001810">
    <property type="entry name" value="F-box_dom"/>
</dbReference>
<dbReference type="SUPFAM" id="SSF81383">
    <property type="entry name" value="F-box domain"/>
    <property type="match status" value="1"/>
</dbReference>
<reference evidence="4" key="1">
    <citation type="submission" date="2015-04" db="UniProtKB">
        <authorList>
            <consortium name="EnsemblPlants"/>
        </authorList>
    </citation>
    <scope>IDENTIFICATION</scope>
</reference>
<accession>A0A0E0M9U1</accession>
<evidence type="ECO:0008006" key="6">
    <source>
        <dbReference type="Google" id="ProtNLM"/>
    </source>
</evidence>
<feature type="region of interest" description="Disordered" evidence="1">
    <location>
        <begin position="1"/>
        <end position="23"/>
    </location>
</feature>
<dbReference type="HOGENOM" id="CLU_017014_0_0_1"/>
<dbReference type="InterPro" id="IPR005174">
    <property type="entry name" value="KIB1-4_b-propeller"/>
</dbReference>
<evidence type="ECO:0000256" key="1">
    <source>
        <dbReference type="SAM" id="MobiDB-lite"/>
    </source>
</evidence>
<dbReference type="PANTHER" id="PTHR36901:SF1">
    <property type="entry name" value="F-BOX DOMAIN CONTAINING PROTEIN, EXPRESSED"/>
    <property type="match status" value="1"/>
</dbReference>
<evidence type="ECO:0000259" key="3">
    <source>
        <dbReference type="Pfam" id="PF03478"/>
    </source>
</evidence>
<protein>
    <recommendedName>
        <fullName evidence="6">DUF295 domain-containing protein</fullName>
    </recommendedName>
</protein>
<evidence type="ECO:0000313" key="4">
    <source>
        <dbReference type="EnsemblPlants" id="OPUNC10G14440.1"/>
    </source>
</evidence>
<feature type="compositionally biased region" description="Acidic residues" evidence="1">
    <location>
        <begin position="705"/>
        <end position="715"/>
    </location>
</feature>
<dbReference type="AlphaFoldDB" id="A0A0E0M9U1"/>
<feature type="region of interest" description="Disordered" evidence="1">
    <location>
        <begin position="704"/>
        <end position="726"/>
    </location>
</feature>
<name>A0A0E0M9U1_ORYPU</name>
<dbReference type="Pfam" id="PF03478">
    <property type="entry name" value="Beta-prop_KIB1-4"/>
    <property type="match status" value="2"/>
</dbReference>
<evidence type="ECO:0000259" key="2">
    <source>
        <dbReference type="Pfam" id="PF00646"/>
    </source>
</evidence>
<feature type="domain" description="KIB1-4 beta-propeller" evidence="3">
    <location>
        <begin position="102"/>
        <end position="394"/>
    </location>
</feature>
<keyword evidence="5" id="KW-1185">Reference proteome</keyword>
<reference evidence="4" key="2">
    <citation type="submission" date="2018-05" db="EMBL/GenBank/DDBJ databases">
        <title>OpunRS2 (Oryza punctata Reference Sequence Version 2).</title>
        <authorList>
            <person name="Zhang J."/>
            <person name="Kudrna D."/>
            <person name="Lee S."/>
            <person name="Talag J."/>
            <person name="Welchert J."/>
            <person name="Wing R.A."/>
        </authorList>
    </citation>
    <scope>NUCLEOTIDE SEQUENCE [LARGE SCALE GENOMIC DNA]</scope>
</reference>
<dbReference type="InterPro" id="IPR036047">
    <property type="entry name" value="F-box-like_dom_sf"/>
</dbReference>
<dbReference type="eggNOG" id="ENOG502R3DJ">
    <property type="taxonomic scope" value="Eukaryota"/>
</dbReference>
<evidence type="ECO:0000313" key="5">
    <source>
        <dbReference type="Proteomes" id="UP000026962"/>
    </source>
</evidence>
<dbReference type="Gramene" id="OPUNC10G14440.1">
    <property type="protein sequence ID" value="OPUNC10G14440.1"/>
    <property type="gene ID" value="OPUNC10G14440"/>
</dbReference>
<organism evidence="4">
    <name type="scientific">Oryza punctata</name>
    <name type="common">Red rice</name>
    <dbReference type="NCBI Taxonomy" id="4537"/>
    <lineage>
        <taxon>Eukaryota</taxon>
        <taxon>Viridiplantae</taxon>
        <taxon>Streptophyta</taxon>
        <taxon>Embryophyta</taxon>
        <taxon>Tracheophyta</taxon>
        <taxon>Spermatophyta</taxon>
        <taxon>Magnoliopsida</taxon>
        <taxon>Liliopsida</taxon>
        <taxon>Poales</taxon>
        <taxon>Poaceae</taxon>
        <taxon>BOP clade</taxon>
        <taxon>Oryzoideae</taxon>
        <taxon>Oryzeae</taxon>
        <taxon>Oryzinae</taxon>
        <taxon>Oryza</taxon>
    </lineage>
</organism>
<dbReference type="Proteomes" id="UP000026962">
    <property type="component" value="Chromosome 10"/>
</dbReference>
<feature type="domain" description="F-box" evidence="2">
    <location>
        <begin position="446"/>
        <end position="481"/>
    </location>
</feature>
<proteinExistence type="predicted"/>
<dbReference type="Gene3D" id="1.20.1280.50">
    <property type="match status" value="2"/>
</dbReference>